<feature type="domain" description="Leucine-binding protein" evidence="4">
    <location>
        <begin position="216"/>
        <end position="548"/>
    </location>
</feature>
<evidence type="ECO:0000313" key="6">
    <source>
        <dbReference type="Proteomes" id="UP001178507"/>
    </source>
</evidence>
<feature type="transmembrane region" description="Helical" evidence="3">
    <location>
        <begin position="1330"/>
        <end position="1351"/>
    </location>
</feature>
<feature type="compositionally biased region" description="Basic residues" evidence="2">
    <location>
        <begin position="1553"/>
        <end position="1567"/>
    </location>
</feature>
<feature type="transmembrane region" description="Helical" evidence="3">
    <location>
        <begin position="880"/>
        <end position="901"/>
    </location>
</feature>
<dbReference type="SMART" id="SM01411">
    <property type="entry name" value="Ephrin_rec_like"/>
    <property type="match status" value="3"/>
</dbReference>
<feature type="compositionally biased region" description="Polar residues" evidence="2">
    <location>
        <begin position="1568"/>
        <end position="1588"/>
    </location>
</feature>
<keyword evidence="3" id="KW-0812">Transmembrane</keyword>
<comment type="caution">
    <text evidence="5">The sequence shown here is derived from an EMBL/GenBank/DDBJ whole genome shotgun (WGS) entry which is preliminary data.</text>
</comment>
<name>A0AA36NIB3_9DINO</name>
<evidence type="ECO:0000256" key="2">
    <source>
        <dbReference type="SAM" id="MobiDB-lite"/>
    </source>
</evidence>
<dbReference type="PANTHER" id="PTHR46967">
    <property type="entry name" value="INSULIN-LIKE GROWTH FACTOR BINDING PROTEIN,N-TERMINAL"/>
    <property type="match status" value="1"/>
</dbReference>
<dbReference type="InterPro" id="IPR028082">
    <property type="entry name" value="Peripla_BP_I"/>
</dbReference>
<dbReference type="InterPro" id="IPR009030">
    <property type="entry name" value="Growth_fac_rcpt_cys_sf"/>
</dbReference>
<feature type="compositionally biased region" description="Acidic residues" evidence="2">
    <location>
        <begin position="1535"/>
        <end position="1547"/>
    </location>
</feature>
<dbReference type="InterPro" id="IPR028081">
    <property type="entry name" value="Leu-bd"/>
</dbReference>
<organism evidence="5 6">
    <name type="scientific">Effrenium voratum</name>
    <dbReference type="NCBI Taxonomy" id="2562239"/>
    <lineage>
        <taxon>Eukaryota</taxon>
        <taxon>Sar</taxon>
        <taxon>Alveolata</taxon>
        <taxon>Dinophyceae</taxon>
        <taxon>Suessiales</taxon>
        <taxon>Symbiodiniaceae</taxon>
        <taxon>Effrenium</taxon>
    </lineage>
</organism>
<evidence type="ECO:0000313" key="5">
    <source>
        <dbReference type="EMBL" id="CAJ1403358.1"/>
    </source>
</evidence>
<keyword evidence="3" id="KW-1133">Transmembrane helix</keyword>
<reference evidence="5" key="1">
    <citation type="submission" date="2023-08" db="EMBL/GenBank/DDBJ databases">
        <authorList>
            <person name="Chen Y."/>
            <person name="Shah S."/>
            <person name="Dougan E. K."/>
            <person name="Thang M."/>
            <person name="Chan C."/>
        </authorList>
    </citation>
    <scope>NUCLEOTIDE SEQUENCE</scope>
</reference>
<feature type="transmembrane region" description="Helical" evidence="3">
    <location>
        <begin position="1270"/>
        <end position="1291"/>
    </location>
</feature>
<evidence type="ECO:0000256" key="3">
    <source>
        <dbReference type="SAM" id="Phobius"/>
    </source>
</evidence>
<feature type="transmembrane region" description="Helical" evidence="3">
    <location>
        <begin position="1145"/>
        <end position="1171"/>
    </location>
</feature>
<evidence type="ECO:0000259" key="4">
    <source>
        <dbReference type="Pfam" id="PF13458"/>
    </source>
</evidence>
<keyword evidence="1" id="KW-0732">Signal</keyword>
<keyword evidence="3" id="KW-0472">Membrane</keyword>
<evidence type="ECO:0000256" key="1">
    <source>
        <dbReference type="ARBA" id="ARBA00022729"/>
    </source>
</evidence>
<dbReference type="SUPFAM" id="SSF57184">
    <property type="entry name" value="Growth factor receptor domain"/>
    <property type="match status" value="1"/>
</dbReference>
<feature type="region of interest" description="Disordered" evidence="2">
    <location>
        <begin position="1535"/>
        <end position="1605"/>
    </location>
</feature>
<dbReference type="EMBL" id="CAUJNA010003493">
    <property type="protein sequence ID" value="CAJ1403358.1"/>
    <property type="molecule type" value="Genomic_DNA"/>
</dbReference>
<feature type="transmembrane region" description="Helical" evidence="3">
    <location>
        <begin position="1303"/>
        <end position="1324"/>
    </location>
</feature>
<feature type="transmembrane region" description="Helical" evidence="3">
    <location>
        <begin position="1191"/>
        <end position="1210"/>
    </location>
</feature>
<keyword evidence="6" id="KW-1185">Reference proteome</keyword>
<protein>
    <recommendedName>
        <fullName evidence="4">Leucine-binding protein domain-containing protein</fullName>
    </recommendedName>
</protein>
<dbReference type="Pfam" id="PF13458">
    <property type="entry name" value="Peripla_BP_6"/>
    <property type="match status" value="1"/>
</dbReference>
<accession>A0AA36NIB3</accession>
<feature type="region of interest" description="Disordered" evidence="2">
    <location>
        <begin position="1785"/>
        <end position="1810"/>
    </location>
</feature>
<feature type="transmembrane region" description="Helical" evidence="3">
    <location>
        <begin position="1046"/>
        <end position="1072"/>
    </location>
</feature>
<gene>
    <name evidence="5" type="ORF">EVOR1521_LOCUS26047</name>
</gene>
<dbReference type="Proteomes" id="UP001178507">
    <property type="component" value="Unassembled WGS sequence"/>
</dbReference>
<dbReference type="PANTHER" id="PTHR46967:SF2">
    <property type="entry name" value="SUSHI, VON WILLEBRAND FACTOR TYPE A, EGF AND PENTRAXIN DOMAIN-CONTAINING PROTEIN 1-LIKE"/>
    <property type="match status" value="1"/>
</dbReference>
<dbReference type="Gene3D" id="3.40.50.2300">
    <property type="match status" value="1"/>
</dbReference>
<feature type="transmembrane region" description="Helical" evidence="3">
    <location>
        <begin position="913"/>
        <end position="933"/>
    </location>
</feature>
<sequence length="1810" mass="196604">NGTLSLELSNLTSQNLGSVPAGYTDFEIQLISTSDNRMRVQLRDAGGACVVGEDCLLNTSCDNASQFCHEHQGMLVSYAKQSFPVGVEEWVRLKGVLMSSFRVEIALERWSRSVSVGRLHYAHQGTLECPKPLPGCTRCRDYQGCAVNESPTCRGGQEMPFCSSEPVLPEKQDWFEMRFSPPVGATSNCECCHLPVEDGPVKVGLGLAVSNSSAQVTLTALHALFRWVNQERGGLCVNSSNGTSRRRAELLVLDTQQRPELSRAAVQRLALDHGVELFLGLEDVDAMADMAQRLQALLLAPVAASDALRCDFCFGLAGAPRRFLAPALALVAAKAPGRRSVGYLQAEDAVSRETCSAVRNLTAAYGMDLIWAGESSNLTSSGLQADVLILCTQQFTQCLDFIQAASETSATAIVVSGPCVSSGLLQLPHGGFVLGVAPRDLWASYTPNTVDAGYQLDGQDFSGLLKQIPGLEDSEDLQLQAEMAALASGRHLAALHWAAAAVLLTAAQGGSAEAAAEYLASLQPGDLQTIVGPVHFGGDRQGAAGAVVVQSLLAEVQRVAVSQEGLVCTFEDCFDATGAALNSSSSLDLQRAVLPLPQADRECFRLGPTAFGFLPPPIAVCGPCGSQVSVYDPELQRRFCQSCTEAEFLHTYENGTGACLPCASNVSCPGQRRLNCGCAPCPPNTFGAGDGRCEDCPVGQFSAPGTLACSLCPAGKSSAGAGECVNCTAGTFSISGTCSPCPSGTVADLDGATECAVCAPGHRSSWDAASCEPCPEGSFQPEPNASECLDAVEGADFQGAGLVTGVNQEGFWTRRNRPLSAPSVSWEPCRVPGACLRNERCAVGACGAQCQSCLPGHVPAPAFAFGSTCVACPSGPQTPLVLGLFAVLILWLAMWLARLGLTRQDNPKDLRLGYVKILLLYGICCDALATTAIEMLSSLQTSLGLELTSLLAQGLSAFAPSAFLRGAARCGADWAVRRLGHVASLEAAASSFVAGDAGAVPSAAMHWESLAEALKGLRHSTWFQPESLDLREQLKDYQSSVELCALLFWLCAPLALAFLAFALCLGRVAFVLRRAKAFYARAAEFYEELVQEGTKQVLAQYDAEDWLAFSKAYFQRLAWLWNSDLAQEEGVRDFLKAFGSQGRPLLLALLLVLYGYVLDGLLELCACLPLLPQETLRRVTVAPELPCWGLMGKLASGLALLWALGVPVLLSNQLRKVRNELPDDFEFPPAFCVLSFGYRLGCWNWEMYVFLLKAGILVSLRVLGPSGRSSFLFLLAVLHGFVSRAFGPFTARSDFALVKADNRFALFFVGQSILVQVLAVSSTIPIVMKILAVSLVAVMLCLNLLMVLSLLRACLACWQDTFIESYEFYEWALWRDGKRNRRCLGLSYRLTNLLLRRYKRRVRQRAYVSFDSRRGWLTVCGSHGDAAMAVANLAANLSQAPAVPVPEVQAATSAQRRKVQKYLQHTAERLCLIKGCPTFSVLELEFIIRAAFVFARRAELARSKLTKQLSLISREESFMGMDALQLLWDSMEADGAPDADSDADADDVPAAARGRKSTFARRTRKSTFARQTRESTFARQSQASTYSEYSMGPVEPTESMGSSYEPLSASVRKRFRTSLLTESFFNDPTKVLFFYSRVEFIRQAEMRKVQSNVRNRLSTIPTERTAAMDQCFALMRWLWATLENLPARMQGRSVEKPQVEVLQRRTAMRSNIIGGGLDVTDPVMQEMFSEETFARGLELQDFQMGLIVVEHTKDADLKLLQDAFHDRWFQHRLLVEHDMRMQQGHLKDQGVQADAEEELGEQYVQAGQAR</sequence>
<dbReference type="SUPFAM" id="SSF53822">
    <property type="entry name" value="Periplasmic binding protein-like I"/>
    <property type="match status" value="1"/>
</dbReference>
<proteinExistence type="predicted"/>
<dbReference type="Gene3D" id="2.10.50.10">
    <property type="entry name" value="Tumor Necrosis Factor Receptor, subunit A, domain 2"/>
    <property type="match status" value="1"/>
</dbReference>
<feature type="non-terminal residue" evidence="5">
    <location>
        <position position="1"/>
    </location>
</feature>